<dbReference type="InterPro" id="IPR026881">
    <property type="entry name" value="WYL_dom"/>
</dbReference>
<keyword evidence="3" id="KW-0238">DNA-binding</keyword>
<reference evidence="3 4" key="1">
    <citation type="submission" date="2018-03" db="EMBL/GenBank/DDBJ databases">
        <title>Genomic Encyclopedia of Archaeal and Bacterial Type Strains, Phase II (KMG-II): from individual species to whole genera.</title>
        <authorList>
            <person name="Goeker M."/>
        </authorList>
    </citation>
    <scope>NUCLEOTIDE SEQUENCE [LARGE SCALE GENOMIC DNA]</scope>
    <source>
        <strain evidence="3 4">DSM 100673</strain>
    </source>
</reference>
<organism evidence="3 4">
    <name type="scientific">Shimia abyssi</name>
    <dbReference type="NCBI Taxonomy" id="1662395"/>
    <lineage>
        <taxon>Bacteria</taxon>
        <taxon>Pseudomonadati</taxon>
        <taxon>Pseudomonadota</taxon>
        <taxon>Alphaproteobacteria</taxon>
        <taxon>Rhodobacterales</taxon>
        <taxon>Roseobacteraceae</taxon>
    </lineage>
</organism>
<protein>
    <submittedName>
        <fullName evidence="3">Putative DNA-binding transcriptional regulator YafY</fullName>
    </submittedName>
</protein>
<dbReference type="PANTHER" id="PTHR34580">
    <property type="match status" value="1"/>
</dbReference>
<dbReference type="GO" id="GO:0003677">
    <property type="term" value="F:DNA binding"/>
    <property type="evidence" value="ECO:0007669"/>
    <property type="project" value="UniProtKB-KW"/>
</dbReference>
<gene>
    <name evidence="3" type="ORF">CLV88_10252</name>
</gene>
<dbReference type="PROSITE" id="PS52050">
    <property type="entry name" value="WYL"/>
    <property type="match status" value="1"/>
</dbReference>
<dbReference type="InterPro" id="IPR036390">
    <property type="entry name" value="WH_DNA-bd_sf"/>
</dbReference>
<feature type="domain" description="WYL" evidence="2">
    <location>
        <begin position="140"/>
        <end position="202"/>
    </location>
</feature>
<accession>A0A2P8FGR9</accession>
<dbReference type="SUPFAM" id="SSF46785">
    <property type="entry name" value="Winged helix' DNA-binding domain"/>
    <property type="match status" value="1"/>
</dbReference>
<proteinExistence type="predicted"/>
<dbReference type="Proteomes" id="UP000240418">
    <property type="component" value="Unassembled WGS sequence"/>
</dbReference>
<evidence type="ECO:0000259" key="1">
    <source>
        <dbReference type="Pfam" id="PF08279"/>
    </source>
</evidence>
<name>A0A2P8FGR9_9RHOB</name>
<dbReference type="PANTHER" id="PTHR34580:SF3">
    <property type="entry name" value="PROTEIN PAFB"/>
    <property type="match status" value="1"/>
</dbReference>
<dbReference type="Pfam" id="PF08279">
    <property type="entry name" value="HTH_11"/>
    <property type="match status" value="1"/>
</dbReference>
<keyword evidence="4" id="KW-1185">Reference proteome</keyword>
<evidence type="ECO:0000313" key="3">
    <source>
        <dbReference type="EMBL" id="PSL20933.1"/>
    </source>
</evidence>
<dbReference type="InterPro" id="IPR051534">
    <property type="entry name" value="CBASS_pafABC_assoc_protein"/>
</dbReference>
<dbReference type="Pfam" id="PF13280">
    <property type="entry name" value="WYL"/>
    <property type="match status" value="1"/>
</dbReference>
<sequence>MRRTDRLFQIIQILRSARAPITGRELADELEISLRTLYRDMAELFAQRIPITGEAGMGYVLDEGYDMPPLMLTADELEAAALGAAWVAAEADPSLARAARDLVGKLSEVIPKELRPIVLDGTSKPIQTKSRIEERFDSALLRHAIRERYRLQLQYEDRQGRSSDRVVWPLMIAFLDRTRYIVAWCEARAGFRHFRTDRVQSLMVMGEKYPGRRVALIREWEAEMATPEGRESKA</sequence>
<comment type="caution">
    <text evidence="3">The sequence shown here is derived from an EMBL/GenBank/DDBJ whole genome shotgun (WGS) entry which is preliminary data.</text>
</comment>
<evidence type="ECO:0000313" key="4">
    <source>
        <dbReference type="Proteomes" id="UP000240418"/>
    </source>
</evidence>
<dbReference type="InterPro" id="IPR013196">
    <property type="entry name" value="HTH_11"/>
</dbReference>
<dbReference type="RefSeq" id="WP_106607149.1">
    <property type="nucleotide sequence ID" value="NZ_PYGJ01000002.1"/>
</dbReference>
<dbReference type="OrthoDB" id="9807255at2"/>
<dbReference type="InterPro" id="IPR036388">
    <property type="entry name" value="WH-like_DNA-bd_sf"/>
</dbReference>
<evidence type="ECO:0000259" key="2">
    <source>
        <dbReference type="Pfam" id="PF13280"/>
    </source>
</evidence>
<dbReference type="Gene3D" id="1.10.10.10">
    <property type="entry name" value="Winged helix-like DNA-binding domain superfamily/Winged helix DNA-binding domain"/>
    <property type="match status" value="1"/>
</dbReference>
<dbReference type="EMBL" id="PYGJ01000002">
    <property type="protein sequence ID" value="PSL20933.1"/>
    <property type="molecule type" value="Genomic_DNA"/>
</dbReference>
<feature type="domain" description="Helix-turn-helix type 11" evidence="1">
    <location>
        <begin position="6"/>
        <end position="59"/>
    </location>
</feature>
<dbReference type="AlphaFoldDB" id="A0A2P8FGR9"/>